<protein>
    <submittedName>
        <fullName evidence="2">Uncharacterized protein</fullName>
    </submittedName>
</protein>
<dbReference type="Pfam" id="PF13516">
    <property type="entry name" value="LRR_6"/>
    <property type="match status" value="2"/>
</dbReference>
<dbReference type="InterPro" id="IPR051726">
    <property type="entry name" value="Chitin_Synth_Reg"/>
</dbReference>
<evidence type="ECO:0000256" key="1">
    <source>
        <dbReference type="ARBA" id="ARBA00022737"/>
    </source>
</evidence>
<keyword evidence="3" id="KW-1185">Reference proteome</keyword>
<dbReference type="Pfam" id="PF08238">
    <property type="entry name" value="Sel1"/>
    <property type="match status" value="5"/>
</dbReference>
<evidence type="ECO:0000313" key="3">
    <source>
        <dbReference type="Proteomes" id="UP000444721"/>
    </source>
</evidence>
<dbReference type="GeneID" id="68118005"/>
<evidence type="ECO:0000313" key="2">
    <source>
        <dbReference type="EMBL" id="KAF0982811.1"/>
    </source>
</evidence>
<dbReference type="OrthoDB" id="4062651at2759"/>
<reference evidence="2 3" key="1">
    <citation type="journal article" date="2019" name="Sci. Rep.">
        <title>Nanopore sequencing improves the draft genome of the human pathogenic amoeba Naegleria fowleri.</title>
        <authorList>
            <person name="Liechti N."/>
            <person name="Schurch N."/>
            <person name="Bruggmann R."/>
            <person name="Wittwer M."/>
        </authorList>
    </citation>
    <scope>NUCLEOTIDE SEQUENCE [LARGE SCALE GENOMIC DNA]</scope>
    <source>
        <strain evidence="2 3">ATCC 30894</strain>
    </source>
</reference>
<keyword evidence="1" id="KW-0677">Repeat</keyword>
<organism evidence="2 3">
    <name type="scientific">Naegleria fowleri</name>
    <name type="common">Brain eating amoeba</name>
    <dbReference type="NCBI Taxonomy" id="5763"/>
    <lineage>
        <taxon>Eukaryota</taxon>
        <taxon>Discoba</taxon>
        <taxon>Heterolobosea</taxon>
        <taxon>Tetramitia</taxon>
        <taxon>Eutetramitia</taxon>
        <taxon>Vahlkampfiidae</taxon>
        <taxon>Naegleria</taxon>
    </lineage>
</organism>
<proteinExistence type="predicted"/>
<dbReference type="VEuPathDB" id="AmoebaDB:NF0024340"/>
<gene>
    <name evidence="2" type="ORF">FDP41_010790</name>
</gene>
<dbReference type="VEuPathDB" id="AmoebaDB:NfTy_014750"/>
<dbReference type="SUPFAM" id="SSF52047">
    <property type="entry name" value="RNI-like"/>
    <property type="match status" value="1"/>
</dbReference>
<comment type="caution">
    <text evidence="2">The sequence shown here is derived from an EMBL/GenBank/DDBJ whole genome shotgun (WGS) entry which is preliminary data.</text>
</comment>
<dbReference type="PANTHER" id="PTHR46430">
    <property type="entry name" value="PROTEIN SKT5-RELATED"/>
    <property type="match status" value="1"/>
</dbReference>
<name>A0A6A5C6S6_NAEFO</name>
<dbReference type="InterPro" id="IPR032675">
    <property type="entry name" value="LRR_dom_sf"/>
</dbReference>
<dbReference type="AlphaFoldDB" id="A0A6A5C6S6"/>
<dbReference type="InterPro" id="IPR011990">
    <property type="entry name" value="TPR-like_helical_dom_sf"/>
</dbReference>
<dbReference type="SUPFAM" id="SSF81901">
    <property type="entry name" value="HCP-like"/>
    <property type="match status" value="2"/>
</dbReference>
<dbReference type="SMART" id="SM00671">
    <property type="entry name" value="SEL1"/>
    <property type="match status" value="6"/>
</dbReference>
<dbReference type="EMBL" id="VFQX01000007">
    <property type="protein sequence ID" value="KAF0982811.1"/>
    <property type="molecule type" value="Genomic_DNA"/>
</dbReference>
<dbReference type="OMA" id="ELNDECL"/>
<dbReference type="Gene3D" id="3.80.10.10">
    <property type="entry name" value="Ribonuclease Inhibitor"/>
    <property type="match status" value="1"/>
</dbReference>
<dbReference type="VEuPathDB" id="AmoebaDB:FDP41_010790"/>
<accession>A0A6A5C6S6</accession>
<dbReference type="Gene3D" id="1.25.40.10">
    <property type="entry name" value="Tetratricopeptide repeat domain"/>
    <property type="match status" value="2"/>
</dbReference>
<dbReference type="RefSeq" id="XP_044567524.1">
    <property type="nucleotide sequence ID" value="XM_044701126.1"/>
</dbReference>
<sequence length="572" mass="65512">MQDLARLNHDPTLLDQHNQVQIPEERTWFELYDSSSENVPFKALFERMDHPVPLERLFLVGLSKVAAASSSFQELQRRGVFNSNLKRLELVSMAISDEKDAPFLLGHPSECVKSSLQELRVVGCGLSDEGLKELLLMQKSSLKQFEKLELLDLSENHLTSEGVRNVLAQASFPSLKYLFLEGNSIPMEDEEEVELYRSSLRQLIPSLEIVLFQKKDYSLNLDQVFTQQLFKSIHTLASLLQEDEYSSSNTKDGDNEEERKKQGTIRRAAYMFKLANVLENPSILSFESKQVTNLFLMAAMYDFPPAQYHMGCIFFKNYCVNDTITYNQIESKFFPKSNYTARRWFEKAAAHRHPLALLKLAHYHEFGVSGVEQSEEKAFELTLKAAESENECSQAWLQLGEKYLGGIGTKRDVSKGMEYLTKAAESENEEAMKLLATIYHNGLKQQPEQDEKSQPQESSQTLIDDEKALYWFTKMCEQNPENAQAFYMVGLYHLGAFGEIENQDLQEGIHALTSAAKLGHDRACYQLGGFWMQVQNPEMSYFWFREGSRLGNEACEEALKQFEVIDSRNPDL</sequence>
<dbReference type="Proteomes" id="UP000444721">
    <property type="component" value="Unassembled WGS sequence"/>
</dbReference>
<dbReference type="PANTHER" id="PTHR46430:SF1">
    <property type="entry name" value="CHITIN SYNTHASE REGULATOR SKT5-RELATED"/>
    <property type="match status" value="1"/>
</dbReference>
<dbReference type="InterPro" id="IPR001611">
    <property type="entry name" value="Leu-rich_rpt"/>
</dbReference>
<dbReference type="InterPro" id="IPR006597">
    <property type="entry name" value="Sel1-like"/>
</dbReference>